<dbReference type="GO" id="GO:0005506">
    <property type="term" value="F:iron ion binding"/>
    <property type="evidence" value="ECO:0007669"/>
    <property type="project" value="InterPro"/>
</dbReference>
<feature type="chain" id="PRO_5040345420" description="Cytochrome P450 monooxygenase" evidence="9">
    <location>
        <begin position="21"/>
        <end position="517"/>
    </location>
</feature>
<keyword evidence="7" id="KW-0503">Monooxygenase</keyword>
<evidence type="ECO:0000256" key="1">
    <source>
        <dbReference type="ARBA" id="ARBA00001971"/>
    </source>
</evidence>
<dbReference type="InterPro" id="IPR001128">
    <property type="entry name" value="Cyt_P450"/>
</dbReference>
<reference evidence="10 11" key="1">
    <citation type="submission" date="2021-01" db="EMBL/GenBank/DDBJ databases">
        <title>Cercospora kikuchii MAFF 305040 whole genome shotgun sequence.</title>
        <authorList>
            <person name="Kashiwa T."/>
            <person name="Suzuki T."/>
        </authorList>
    </citation>
    <scope>NUCLEOTIDE SEQUENCE [LARGE SCALE GENOMIC DNA]</scope>
    <source>
        <strain evidence="10 11">MAFF 305040</strain>
    </source>
</reference>
<evidence type="ECO:0000256" key="5">
    <source>
        <dbReference type="ARBA" id="ARBA00023002"/>
    </source>
</evidence>
<dbReference type="AlphaFoldDB" id="A0A9P3C377"/>
<dbReference type="OrthoDB" id="1844152at2759"/>
<accession>A0A9P3C377</accession>
<dbReference type="InterPro" id="IPR002401">
    <property type="entry name" value="Cyt_P450_E_grp-I"/>
</dbReference>
<comment type="similarity">
    <text evidence="2">Belongs to the cytochrome P450 family.</text>
</comment>
<feature type="binding site" description="axial binding residue" evidence="8">
    <location>
        <position position="449"/>
    </location>
    <ligand>
        <name>heme</name>
        <dbReference type="ChEBI" id="CHEBI:30413"/>
    </ligand>
    <ligandPart>
        <name>Fe</name>
        <dbReference type="ChEBI" id="CHEBI:18248"/>
    </ligandPart>
</feature>
<keyword evidence="9" id="KW-0732">Signal</keyword>
<evidence type="ECO:0008006" key="12">
    <source>
        <dbReference type="Google" id="ProtNLM"/>
    </source>
</evidence>
<dbReference type="InterPro" id="IPR036396">
    <property type="entry name" value="Cyt_P450_sf"/>
</dbReference>
<evidence type="ECO:0000313" key="11">
    <source>
        <dbReference type="Proteomes" id="UP000825890"/>
    </source>
</evidence>
<dbReference type="EMBL" id="BOLY01000001">
    <property type="protein sequence ID" value="GIZ36594.1"/>
    <property type="molecule type" value="Genomic_DNA"/>
</dbReference>
<dbReference type="GeneID" id="68285639"/>
<dbReference type="RefSeq" id="XP_044651081.1">
    <property type="nucleotide sequence ID" value="XM_044795146.1"/>
</dbReference>
<sequence length="517" mass="58386">MHWSIELSLLLLLVAVVVRAYQQQLARTKPWPGFPLIALDGLDPATSWTKHSAETLALGRKLTNNGFYQIMTGNGPKIIVPNRFLEEIRASKEIDAKKGLDAQKAFSTEHFWIYSGMIGFRAMRLYPGPIRHVVTGKISAAMFGMTKEMAVETVEVIKASMPWRKEGAQEWRPVAMQPVCEEIVARLSTLLFLGQEACRNRAWIDIVRSYTSNAFRASGRLRACPPLLRTLAHRFWFAESKIVRAQCADAEATIRPLIKERQRLIDAGEYETSKVGDSLGWLLQSSQRYGQEIDAVGAQMLLTLGAVHNTTETMHAAVLDLCKHPHVVQPLREELVKVLGEEKTWSKNVFAKLTLMDSFLKESQRMMPNNIVPLRRMATRNVELSDGTILPKGAFVTFAGQNMDPAIFRDSHVFDEHRFLRLRGAHNDGNQYTGLSTTIIQFGYGSWACPGRFLAETELKLALAFFLMEFDVELDPNTKEYIHHSAGANLSDKLATIRVRRRDRREMDLTALANSED</sequence>
<dbReference type="SUPFAM" id="SSF48264">
    <property type="entry name" value="Cytochrome P450"/>
    <property type="match status" value="1"/>
</dbReference>
<dbReference type="PANTHER" id="PTHR46206">
    <property type="entry name" value="CYTOCHROME P450"/>
    <property type="match status" value="1"/>
</dbReference>
<dbReference type="GO" id="GO:0016705">
    <property type="term" value="F:oxidoreductase activity, acting on paired donors, with incorporation or reduction of molecular oxygen"/>
    <property type="evidence" value="ECO:0007669"/>
    <property type="project" value="InterPro"/>
</dbReference>
<name>A0A9P3C377_9PEZI</name>
<keyword evidence="5" id="KW-0560">Oxidoreductase</keyword>
<evidence type="ECO:0000256" key="7">
    <source>
        <dbReference type="ARBA" id="ARBA00023033"/>
    </source>
</evidence>
<feature type="signal peptide" evidence="9">
    <location>
        <begin position="1"/>
        <end position="20"/>
    </location>
</feature>
<keyword evidence="3 8" id="KW-0349">Heme</keyword>
<dbReference type="Gene3D" id="1.10.630.10">
    <property type="entry name" value="Cytochrome P450"/>
    <property type="match status" value="1"/>
</dbReference>
<evidence type="ECO:0000256" key="9">
    <source>
        <dbReference type="SAM" id="SignalP"/>
    </source>
</evidence>
<dbReference type="GO" id="GO:0020037">
    <property type="term" value="F:heme binding"/>
    <property type="evidence" value="ECO:0007669"/>
    <property type="project" value="InterPro"/>
</dbReference>
<dbReference type="GO" id="GO:0004497">
    <property type="term" value="F:monooxygenase activity"/>
    <property type="evidence" value="ECO:0007669"/>
    <property type="project" value="UniProtKB-KW"/>
</dbReference>
<dbReference type="PRINTS" id="PR00463">
    <property type="entry name" value="EP450I"/>
</dbReference>
<evidence type="ECO:0000256" key="6">
    <source>
        <dbReference type="ARBA" id="ARBA00023004"/>
    </source>
</evidence>
<evidence type="ECO:0000256" key="4">
    <source>
        <dbReference type="ARBA" id="ARBA00022723"/>
    </source>
</evidence>
<evidence type="ECO:0000256" key="8">
    <source>
        <dbReference type="PIRSR" id="PIRSR602401-1"/>
    </source>
</evidence>
<dbReference type="PANTHER" id="PTHR46206:SF2">
    <property type="entry name" value="CYTOCHROME P450 MONOOXYGENASE AUSG-RELATED"/>
    <property type="match status" value="1"/>
</dbReference>
<evidence type="ECO:0000256" key="2">
    <source>
        <dbReference type="ARBA" id="ARBA00010617"/>
    </source>
</evidence>
<comment type="cofactor">
    <cofactor evidence="1 8">
        <name>heme</name>
        <dbReference type="ChEBI" id="CHEBI:30413"/>
    </cofactor>
</comment>
<evidence type="ECO:0000313" key="10">
    <source>
        <dbReference type="EMBL" id="GIZ36594.1"/>
    </source>
</evidence>
<keyword evidence="4 8" id="KW-0479">Metal-binding</keyword>
<proteinExistence type="inferred from homology"/>
<dbReference type="CDD" id="cd11041">
    <property type="entry name" value="CYP503A1-like"/>
    <property type="match status" value="1"/>
</dbReference>
<keyword evidence="11" id="KW-1185">Reference proteome</keyword>
<organism evidence="10 11">
    <name type="scientific">Cercospora kikuchii</name>
    <dbReference type="NCBI Taxonomy" id="84275"/>
    <lineage>
        <taxon>Eukaryota</taxon>
        <taxon>Fungi</taxon>
        <taxon>Dikarya</taxon>
        <taxon>Ascomycota</taxon>
        <taxon>Pezizomycotina</taxon>
        <taxon>Dothideomycetes</taxon>
        <taxon>Dothideomycetidae</taxon>
        <taxon>Mycosphaerellales</taxon>
        <taxon>Mycosphaerellaceae</taxon>
        <taxon>Cercospora</taxon>
    </lineage>
</organism>
<keyword evidence="6 8" id="KW-0408">Iron</keyword>
<gene>
    <name evidence="10" type="ORF">CKM354_000006400</name>
</gene>
<evidence type="ECO:0000256" key="3">
    <source>
        <dbReference type="ARBA" id="ARBA00022617"/>
    </source>
</evidence>
<dbReference type="Pfam" id="PF00067">
    <property type="entry name" value="p450"/>
    <property type="match status" value="1"/>
</dbReference>
<comment type="caution">
    <text evidence="10">The sequence shown here is derived from an EMBL/GenBank/DDBJ whole genome shotgun (WGS) entry which is preliminary data.</text>
</comment>
<dbReference type="Proteomes" id="UP000825890">
    <property type="component" value="Unassembled WGS sequence"/>
</dbReference>
<protein>
    <recommendedName>
        <fullName evidence="12">Cytochrome P450 monooxygenase</fullName>
    </recommendedName>
</protein>